<evidence type="ECO:0000256" key="1">
    <source>
        <dbReference type="SAM" id="MobiDB-lite"/>
    </source>
</evidence>
<dbReference type="Proteomes" id="UP001458880">
    <property type="component" value="Unassembled WGS sequence"/>
</dbReference>
<protein>
    <submittedName>
        <fullName evidence="2">Uncharacterized protein</fullName>
    </submittedName>
</protein>
<organism evidence="2 3">
    <name type="scientific">Popillia japonica</name>
    <name type="common">Japanese beetle</name>
    <dbReference type="NCBI Taxonomy" id="7064"/>
    <lineage>
        <taxon>Eukaryota</taxon>
        <taxon>Metazoa</taxon>
        <taxon>Ecdysozoa</taxon>
        <taxon>Arthropoda</taxon>
        <taxon>Hexapoda</taxon>
        <taxon>Insecta</taxon>
        <taxon>Pterygota</taxon>
        <taxon>Neoptera</taxon>
        <taxon>Endopterygota</taxon>
        <taxon>Coleoptera</taxon>
        <taxon>Polyphaga</taxon>
        <taxon>Scarabaeiformia</taxon>
        <taxon>Scarabaeidae</taxon>
        <taxon>Rutelinae</taxon>
        <taxon>Popillia</taxon>
    </lineage>
</organism>
<accession>A0AAW1KEN5</accession>
<evidence type="ECO:0000313" key="2">
    <source>
        <dbReference type="EMBL" id="KAK9717772.1"/>
    </source>
</evidence>
<feature type="compositionally biased region" description="Polar residues" evidence="1">
    <location>
        <begin position="28"/>
        <end position="41"/>
    </location>
</feature>
<dbReference type="AlphaFoldDB" id="A0AAW1KEN5"/>
<comment type="caution">
    <text evidence="2">The sequence shown here is derived from an EMBL/GenBank/DDBJ whole genome shotgun (WGS) entry which is preliminary data.</text>
</comment>
<gene>
    <name evidence="2" type="ORF">QE152_g23570</name>
</gene>
<reference evidence="2 3" key="1">
    <citation type="journal article" date="2024" name="BMC Genomics">
        <title>De novo assembly and annotation of Popillia japonica's genome with initial clues to its potential as an invasive pest.</title>
        <authorList>
            <person name="Cucini C."/>
            <person name="Boschi S."/>
            <person name="Funari R."/>
            <person name="Cardaioli E."/>
            <person name="Iannotti N."/>
            <person name="Marturano G."/>
            <person name="Paoli F."/>
            <person name="Bruttini M."/>
            <person name="Carapelli A."/>
            <person name="Frati F."/>
            <person name="Nardi F."/>
        </authorList>
    </citation>
    <scope>NUCLEOTIDE SEQUENCE [LARGE SCALE GENOMIC DNA]</scope>
    <source>
        <strain evidence="2">DMR45628</strain>
    </source>
</reference>
<evidence type="ECO:0000313" key="3">
    <source>
        <dbReference type="Proteomes" id="UP001458880"/>
    </source>
</evidence>
<keyword evidence="3" id="KW-1185">Reference proteome</keyword>
<sequence>MASGEVAIELAGWQGTAEGAKPDKLNGGIQSNLRRSTQVYQRRNKQERKGNKTEKLSQVRKRTARIPMICVLRFQSTGRKRRGGF</sequence>
<dbReference type="EMBL" id="JASPKY010000236">
    <property type="protein sequence ID" value="KAK9717772.1"/>
    <property type="molecule type" value="Genomic_DNA"/>
</dbReference>
<proteinExistence type="predicted"/>
<feature type="region of interest" description="Disordered" evidence="1">
    <location>
        <begin position="17"/>
        <end position="60"/>
    </location>
</feature>
<feature type="compositionally biased region" description="Basic and acidic residues" evidence="1">
    <location>
        <begin position="47"/>
        <end position="57"/>
    </location>
</feature>
<name>A0AAW1KEN5_POPJA</name>